<accession>A0A645HIV3</accession>
<protein>
    <recommendedName>
        <fullName evidence="1">Putative amidase domain-containing protein</fullName>
    </recommendedName>
</protein>
<dbReference type="EMBL" id="VSSQ01094487">
    <property type="protein sequence ID" value="MPN38951.1"/>
    <property type="molecule type" value="Genomic_DNA"/>
</dbReference>
<evidence type="ECO:0000259" key="1">
    <source>
        <dbReference type="Pfam" id="PF12671"/>
    </source>
</evidence>
<organism evidence="2">
    <name type="scientific">bioreactor metagenome</name>
    <dbReference type="NCBI Taxonomy" id="1076179"/>
    <lineage>
        <taxon>unclassified sequences</taxon>
        <taxon>metagenomes</taxon>
        <taxon>ecological metagenomes</taxon>
    </lineage>
</organism>
<dbReference type="InterPro" id="IPR024301">
    <property type="entry name" value="Amidase_6"/>
</dbReference>
<dbReference type="PANTHER" id="PTHR40032:SF1">
    <property type="entry name" value="EXPORTED PROTEIN"/>
    <property type="match status" value="1"/>
</dbReference>
<sequence>MIKKGTYKELTKPIEDHSIGIVEKIEVGDLLCYEKNGKIDHFSIITAKDSKGYPMINSHTSDRYHVPFDFGWSEKFTKFHLIHIAY</sequence>
<gene>
    <name evidence="2" type="ORF">SDC9_186476</name>
</gene>
<evidence type="ECO:0000313" key="2">
    <source>
        <dbReference type="EMBL" id="MPN38951.1"/>
    </source>
</evidence>
<comment type="caution">
    <text evidence="2">The sequence shown here is derived from an EMBL/GenBank/DDBJ whole genome shotgun (WGS) entry which is preliminary data.</text>
</comment>
<dbReference type="PANTHER" id="PTHR40032">
    <property type="entry name" value="EXPORTED PROTEIN-RELATED"/>
    <property type="match status" value="1"/>
</dbReference>
<proteinExistence type="predicted"/>
<reference evidence="2" key="1">
    <citation type="submission" date="2019-08" db="EMBL/GenBank/DDBJ databases">
        <authorList>
            <person name="Kucharzyk K."/>
            <person name="Murdoch R.W."/>
            <person name="Higgins S."/>
            <person name="Loffler F."/>
        </authorList>
    </citation>
    <scope>NUCLEOTIDE SEQUENCE</scope>
</reference>
<feature type="domain" description="Putative amidase" evidence="1">
    <location>
        <begin position="2"/>
        <end position="82"/>
    </location>
</feature>
<name>A0A645HIV3_9ZZZZ</name>
<dbReference type="Pfam" id="PF12671">
    <property type="entry name" value="Amidase_6"/>
    <property type="match status" value="1"/>
</dbReference>
<dbReference type="AlphaFoldDB" id="A0A645HIV3"/>